<dbReference type="GO" id="GO:0005789">
    <property type="term" value="C:endoplasmic reticulum membrane"/>
    <property type="evidence" value="ECO:0007669"/>
    <property type="project" value="UniProtKB-SubCell"/>
</dbReference>
<dbReference type="EC" id="1.3.1.94" evidence="2 9"/>
<feature type="transmembrane region" description="Helical" evidence="9">
    <location>
        <begin position="132"/>
        <end position="153"/>
    </location>
</feature>
<name>A0A8R1XMH2_ONCVO</name>
<dbReference type="GO" id="GO:0160198">
    <property type="term" value="F:polyprenal reductase activity"/>
    <property type="evidence" value="ECO:0007669"/>
    <property type="project" value="UniProtKB-EC"/>
</dbReference>
<dbReference type="Pfam" id="PF02544">
    <property type="entry name" value="Steroid_dh"/>
    <property type="match status" value="1"/>
</dbReference>
<evidence type="ECO:0000313" key="11">
    <source>
        <dbReference type="EnsemblMetazoa" id="OVOC11276.1"/>
    </source>
</evidence>
<dbReference type="GO" id="GO:0006488">
    <property type="term" value="P:dolichol-linked oligosaccharide biosynthetic process"/>
    <property type="evidence" value="ECO:0007669"/>
    <property type="project" value="UniProtKB-UniRule"/>
</dbReference>
<evidence type="ECO:0000256" key="6">
    <source>
        <dbReference type="ARBA" id="ARBA00046320"/>
    </source>
</evidence>
<dbReference type="PANTHER" id="PTHR14624">
    <property type="entry name" value="DFG10 PROTEIN"/>
    <property type="match status" value="1"/>
</dbReference>
<feature type="domain" description="3-oxo-5-alpha-steroid 4-dehydrogenase C-terminal" evidence="10">
    <location>
        <begin position="120"/>
        <end position="244"/>
    </location>
</feature>
<comment type="catalytic activity">
    <reaction evidence="8 9">
        <text>a di-trans,poly-cis-dolichal + NADP(+) = a di-trans,poly-cis-polyprenal + NADPH + H(+)</text>
        <dbReference type="Rhea" id="RHEA:80727"/>
        <dbReference type="Rhea" id="RHEA-COMP:19536"/>
        <dbReference type="Rhea" id="RHEA-COMP:19537"/>
        <dbReference type="ChEBI" id="CHEBI:15378"/>
        <dbReference type="ChEBI" id="CHEBI:57783"/>
        <dbReference type="ChEBI" id="CHEBI:58349"/>
        <dbReference type="ChEBI" id="CHEBI:231623"/>
        <dbReference type="ChEBI" id="CHEBI:231637"/>
        <dbReference type="EC" id="1.3.1.94"/>
    </reaction>
    <physiologicalReaction direction="right-to-left" evidence="8 9">
        <dbReference type="Rhea" id="RHEA:80729"/>
    </physiologicalReaction>
</comment>
<dbReference type="GO" id="GO:0102389">
    <property type="term" value="F:polyprenol reductase activity"/>
    <property type="evidence" value="ECO:0007669"/>
    <property type="project" value="UniProtKB-UniRule"/>
</dbReference>
<evidence type="ECO:0000256" key="8">
    <source>
        <dbReference type="ARBA" id="ARBA00049427"/>
    </source>
</evidence>
<feature type="transmembrane region" description="Helical" evidence="9">
    <location>
        <begin position="12"/>
        <end position="32"/>
    </location>
</feature>
<dbReference type="PROSITE" id="PS50244">
    <property type="entry name" value="S5A_REDUCTASE"/>
    <property type="match status" value="1"/>
</dbReference>
<proteinExistence type="inferred from homology"/>
<sequence>MSFNLYHICIAYWWLSCIILACVLGMLILSGTKKLGKTVLSLVYFGKCRKDYNFKNWLRIIEVPKRLFWIFYLIASISILFAFIDIVINGQLRYNGNLVLISIGLLLYLTHVLRRLYECLYVSIFSDSNMHILHFLLGITFYPFSVCSQLLSFTLDKKTELNARNMHLLPYGGLFEYCLSPHYFLEIILYFLFVLFYQLSTPMLLCFLFVILNQTIAALSNQSWYRKHFREYSCNRKALIPYIL</sequence>
<feature type="transmembrane region" description="Helical" evidence="9">
    <location>
        <begin position="94"/>
        <end position="112"/>
    </location>
</feature>
<dbReference type="OMA" id="HFLFEIC"/>
<dbReference type="EnsemblMetazoa" id="OVOC11276.1">
    <property type="protein sequence ID" value="OVOC11276.1"/>
    <property type="gene ID" value="WBGene00248085"/>
</dbReference>
<evidence type="ECO:0000256" key="5">
    <source>
        <dbReference type="ARBA" id="ARBA00023136"/>
    </source>
</evidence>
<feature type="transmembrane region" description="Helical" evidence="9">
    <location>
        <begin position="67"/>
        <end position="87"/>
    </location>
</feature>
<evidence type="ECO:0000256" key="3">
    <source>
        <dbReference type="ARBA" id="ARBA00022692"/>
    </source>
</evidence>
<dbReference type="PANTHER" id="PTHR14624:SF0">
    <property type="entry name" value="POLYPRENOL REDUCTASE"/>
    <property type="match status" value="1"/>
</dbReference>
<dbReference type="AlphaFoldDB" id="A0A8R1XMH2"/>
<keyword evidence="12" id="KW-1185">Reference proteome</keyword>
<evidence type="ECO:0000256" key="7">
    <source>
        <dbReference type="ARBA" id="ARBA00047186"/>
    </source>
</evidence>
<dbReference type="EMBL" id="CMVM020000350">
    <property type="status" value="NOT_ANNOTATED_CDS"/>
    <property type="molecule type" value="Genomic_DNA"/>
</dbReference>
<evidence type="ECO:0000259" key="10">
    <source>
        <dbReference type="Pfam" id="PF02544"/>
    </source>
</evidence>
<reference evidence="11" key="2">
    <citation type="submission" date="2022-06" db="UniProtKB">
        <authorList>
            <consortium name="EnsemblMetazoa"/>
        </authorList>
    </citation>
    <scope>IDENTIFICATION</scope>
</reference>
<dbReference type="Proteomes" id="UP000024404">
    <property type="component" value="Unassembled WGS sequence"/>
</dbReference>
<keyword evidence="4 9" id="KW-1133">Transmembrane helix</keyword>
<dbReference type="InterPro" id="IPR039698">
    <property type="entry name" value="Dfg10/SRD5A3"/>
</dbReference>
<evidence type="ECO:0000256" key="4">
    <source>
        <dbReference type="ARBA" id="ARBA00022989"/>
    </source>
</evidence>
<evidence type="ECO:0000256" key="1">
    <source>
        <dbReference type="ARBA" id="ARBA00004127"/>
    </source>
</evidence>
<reference evidence="12" key="1">
    <citation type="submission" date="2013-10" db="EMBL/GenBank/DDBJ databases">
        <title>Genome sequencing of Onchocerca volvulus.</title>
        <authorList>
            <person name="Cotton J."/>
            <person name="Tsai J."/>
            <person name="Stanley E."/>
            <person name="Tracey A."/>
            <person name="Holroyd N."/>
            <person name="Lustigman S."/>
            <person name="Berriman M."/>
        </authorList>
    </citation>
    <scope>NUCLEOTIDE SEQUENCE</scope>
</reference>
<evidence type="ECO:0000313" key="12">
    <source>
        <dbReference type="Proteomes" id="UP000024404"/>
    </source>
</evidence>
<comment type="function">
    <text evidence="9">Plays a key role in early steps of protein N-linked glycosylation by being involved in the conversion of polyprenol into dolichol. Acts as a polyprenal reductase that mediates the reduction of polyprenal into dolichal in a NADP-dependent mechanism. Dolichols are required for the synthesis of dolichol-linked monosaccharides and the oligosaccharide precursor used for N-glycosylation.</text>
</comment>
<comment type="subcellular location">
    <subcellularLocation>
        <location evidence="1">Endomembrane system</location>
        <topology evidence="1">Multi-pass membrane protein</topology>
    </subcellularLocation>
    <subcellularLocation>
        <location evidence="9">Endoplasmic reticulum membrane</location>
    </subcellularLocation>
</comment>
<organism evidence="11 12">
    <name type="scientific">Onchocerca volvulus</name>
    <dbReference type="NCBI Taxonomy" id="6282"/>
    <lineage>
        <taxon>Eukaryota</taxon>
        <taxon>Metazoa</taxon>
        <taxon>Ecdysozoa</taxon>
        <taxon>Nematoda</taxon>
        <taxon>Chromadorea</taxon>
        <taxon>Rhabditida</taxon>
        <taxon>Spirurina</taxon>
        <taxon>Spiruromorpha</taxon>
        <taxon>Filarioidea</taxon>
        <taxon>Onchocercidae</taxon>
        <taxon>Onchocerca</taxon>
    </lineage>
</organism>
<keyword evidence="9" id="KW-0521">NADP</keyword>
<dbReference type="GO" id="GO:0003865">
    <property type="term" value="F:3-oxo-5-alpha-steroid 4-dehydrogenase activity"/>
    <property type="evidence" value="ECO:0007669"/>
    <property type="project" value="TreeGrafter"/>
</dbReference>
<evidence type="ECO:0000256" key="9">
    <source>
        <dbReference type="RuleBase" id="RU367081"/>
    </source>
</evidence>
<protein>
    <recommendedName>
        <fullName evidence="7 9">Polyprenal reductase</fullName>
        <ecNumber evidence="2 9">1.3.1.94</ecNumber>
    </recommendedName>
</protein>
<evidence type="ECO:0000256" key="2">
    <source>
        <dbReference type="ARBA" id="ARBA00012522"/>
    </source>
</evidence>
<keyword evidence="9" id="KW-0560">Oxidoreductase</keyword>
<dbReference type="InterPro" id="IPR001104">
    <property type="entry name" value="3-oxo-5_a-steroid_4-DH_C"/>
</dbReference>
<keyword evidence="5 9" id="KW-0472">Membrane</keyword>
<accession>A0A8R1XMH2</accession>
<keyword evidence="9" id="KW-0256">Endoplasmic reticulum</keyword>
<comment type="similarity">
    <text evidence="6 9">Belongs to the steroid 5-alpha reductase family. Polyprenal reductase subfamily.</text>
</comment>
<comment type="pathway">
    <text evidence="9">Protein modification; protein glycosylation.</text>
</comment>
<dbReference type="GO" id="GO:0016095">
    <property type="term" value="P:polyprenol catabolic process"/>
    <property type="evidence" value="ECO:0007669"/>
    <property type="project" value="UniProtKB-UniRule"/>
</dbReference>
<keyword evidence="3 9" id="KW-0812">Transmembrane</keyword>